<sequence>MKEPWKADGVDGLKAGFSQERLGQFLLEAVYSREWKPISMGRGGPAISHLFFADDLFIFGRATVTQANVIKSVLDTFCIPSGSEREKPIGFGAEVSLEKSNIFISPHASTYNARLMYMLNRRFLWSGSESKRAFHLVNWETVCTPKGLVFIGLSRMELHNSVLLLKTAWRFLTEPDSLFNWSHRWRVYIWKQLIPSLNWSSFFGFHLTEWLLNNLDIKTRERRSVVIFATALWRIWTRRCTYILEPDDGSASEQDMIRNILAISREILEAWYKPPAEPSLPFQRAIDSRSFQSLGAKLLRLLFIPELGKRVIESQFKSTGSPALTPKESVESEFSQGLSDMVLGAHAPILPDPEPPSKGPGPLETLKPMSSLKVWDLCIVDSEHNTRDADAGDRLPSHALSRGATGAGVAFLVLAERKVMAFVQRRKGPDVVGSFGLLQPIADGLKLILKEPISPSSANFSLFRMAPVATFMLSLVAWAVVPFDYGMKKRTKVRSLAVLFSSANWDRSPARALSGPRAIVSFCFHLVVFVDTGKTQPDDVCWLVVRGLLVSAYPKGESTYEHGRAWYRCPSLSQGKVSPSARIHFRSKRSLELSGRSVPLFIDLPNARYKNKDSEPSTAIYEPVPDERGKLSSEVPRIWIRGNGKTLPSVHYIKLMGQTAMLGSRKRPVESSDEWYGENLAVSHFSWSLCIGAEVAVQTAAGSSRLYRSLTKEKEDLSSCVPT</sequence>
<keyword evidence="4" id="KW-1133">Transmembrane helix</keyword>
<dbReference type="Proteomes" id="UP000187203">
    <property type="component" value="Unassembled WGS sequence"/>
</dbReference>
<dbReference type="GO" id="GO:0003954">
    <property type="term" value="F:NADH dehydrogenase activity"/>
    <property type="evidence" value="ECO:0007669"/>
    <property type="project" value="TreeGrafter"/>
</dbReference>
<evidence type="ECO:0000256" key="6">
    <source>
        <dbReference type="RuleBase" id="RU000471"/>
    </source>
</evidence>
<dbReference type="Pfam" id="PF00146">
    <property type="entry name" value="NADHdh"/>
    <property type="match status" value="1"/>
</dbReference>
<dbReference type="PANTHER" id="PTHR11432">
    <property type="entry name" value="NADH DEHYDROGENASE SUBUNIT 1"/>
    <property type="match status" value="1"/>
</dbReference>
<evidence type="ECO:0000313" key="8">
    <source>
        <dbReference type="Proteomes" id="UP000187203"/>
    </source>
</evidence>
<comment type="similarity">
    <text evidence="2 6">Belongs to the complex I subunit 1 family.</text>
</comment>
<keyword evidence="6" id="KW-0520">NAD</keyword>
<dbReference type="GO" id="GO:0009060">
    <property type="term" value="P:aerobic respiration"/>
    <property type="evidence" value="ECO:0007669"/>
    <property type="project" value="TreeGrafter"/>
</dbReference>
<evidence type="ECO:0000313" key="7">
    <source>
        <dbReference type="EMBL" id="OMP10589.1"/>
    </source>
</evidence>
<protein>
    <submittedName>
        <fullName evidence="7">NADH:ubiquinone oxidoreductase</fullName>
    </submittedName>
</protein>
<name>A0A1R3KU78_9ROSI</name>
<evidence type="ECO:0000256" key="1">
    <source>
        <dbReference type="ARBA" id="ARBA00004141"/>
    </source>
</evidence>
<dbReference type="PROSITE" id="PS00667">
    <property type="entry name" value="COMPLEX1_ND1_1"/>
    <property type="match status" value="1"/>
</dbReference>
<evidence type="ECO:0000256" key="5">
    <source>
        <dbReference type="ARBA" id="ARBA00023136"/>
    </source>
</evidence>
<dbReference type="GO" id="GO:0005886">
    <property type="term" value="C:plasma membrane"/>
    <property type="evidence" value="ECO:0007669"/>
    <property type="project" value="UniProtKB-SubCell"/>
</dbReference>
<dbReference type="InterPro" id="IPR018086">
    <property type="entry name" value="NADH_UbQ_OxRdtase_su1_CS"/>
</dbReference>
<keyword evidence="5" id="KW-0472">Membrane</keyword>
<accession>A0A1R3KU78</accession>
<organism evidence="7 8">
    <name type="scientific">Corchorus olitorius</name>
    <dbReference type="NCBI Taxonomy" id="93759"/>
    <lineage>
        <taxon>Eukaryota</taxon>
        <taxon>Viridiplantae</taxon>
        <taxon>Streptophyta</taxon>
        <taxon>Embryophyta</taxon>
        <taxon>Tracheophyta</taxon>
        <taxon>Spermatophyta</taxon>
        <taxon>Magnoliopsida</taxon>
        <taxon>eudicotyledons</taxon>
        <taxon>Gunneridae</taxon>
        <taxon>Pentapetalae</taxon>
        <taxon>rosids</taxon>
        <taxon>malvids</taxon>
        <taxon>Malvales</taxon>
        <taxon>Malvaceae</taxon>
        <taxon>Grewioideae</taxon>
        <taxon>Apeibeae</taxon>
        <taxon>Corchorus</taxon>
    </lineage>
</organism>
<comment type="subcellular location">
    <subcellularLocation>
        <location evidence="6">Cell membrane</location>
        <topology evidence="6">Multi-pass membrane protein</topology>
    </subcellularLocation>
    <subcellularLocation>
        <location evidence="1">Membrane</location>
        <topology evidence="1">Multi-pass membrane protein</topology>
    </subcellularLocation>
</comment>
<proteinExistence type="inferred from homology"/>
<dbReference type="InterPro" id="IPR001694">
    <property type="entry name" value="NADH_UbQ_OxRdtase_su1/FPO"/>
</dbReference>
<reference evidence="8" key="1">
    <citation type="submission" date="2013-09" db="EMBL/GenBank/DDBJ databases">
        <title>Corchorus olitorius genome sequencing.</title>
        <authorList>
            <person name="Alam M."/>
            <person name="Haque M.S."/>
            <person name="Islam M.S."/>
            <person name="Emdad E.M."/>
            <person name="Islam M.M."/>
            <person name="Ahmed B."/>
            <person name="Halim A."/>
            <person name="Hossen Q.M.M."/>
            <person name="Hossain M.Z."/>
            <person name="Ahmed R."/>
            <person name="Khan M.M."/>
            <person name="Islam R."/>
            <person name="Rashid M.M."/>
            <person name="Khan S.A."/>
            <person name="Rahman M.S."/>
            <person name="Alam M."/>
            <person name="Yahiya A.S."/>
            <person name="Khan M.S."/>
            <person name="Azam M.S."/>
            <person name="Haque T."/>
            <person name="Lashkar M.Z.H."/>
            <person name="Akhand A.I."/>
            <person name="Morshed G."/>
            <person name="Roy S."/>
            <person name="Uddin K.S."/>
            <person name="Rabeya T."/>
            <person name="Hossain A.S."/>
            <person name="Chowdhury A."/>
            <person name="Snigdha A.R."/>
            <person name="Mortoza M.S."/>
            <person name="Matin S.A."/>
            <person name="Hoque S.M.E."/>
            <person name="Islam M.K."/>
            <person name="Roy D.K."/>
            <person name="Haider R."/>
            <person name="Moosa M.M."/>
            <person name="Elias S.M."/>
            <person name="Hasan A.M."/>
            <person name="Jahan S."/>
            <person name="Shafiuddin M."/>
            <person name="Mahmood N."/>
            <person name="Shommy N.S."/>
        </authorList>
    </citation>
    <scope>NUCLEOTIDE SEQUENCE [LARGE SCALE GENOMIC DNA]</scope>
    <source>
        <strain evidence="8">cv. O-4</strain>
    </source>
</reference>
<comment type="caution">
    <text evidence="7">The sequence shown here is derived from an EMBL/GenBank/DDBJ whole genome shotgun (WGS) entry which is preliminary data.</text>
</comment>
<dbReference type="EMBL" id="AWUE01011482">
    <property type="protein sequence ID" value="OMP10589.1"/>
    <property type="molecule type" value="Genomic_DNA"/>
</dbReference>
<evidence type="ECO:0000256" key="2">
    <source>
        <dbReference type="ARBA" id="ARBA00010535"/>
    </source>
</evidence>
<dbReference type="OrthoDB" id="989922at2759"/>
<keyword evidence="3 6" id="KW-0812">Transmembrane</keyword>
<dbReference type="PANTHER" id="PTHR11432:SF3">
    <property type="entry name" value="NADH-UBIQUINONE OXIDOREDUCTASE CHAIN 1"/>
    <property type="match status" value="1"/>
</dbReference>
<dbReference type="STRING" id="93759.A0A1R3KU78"/>
<evidence type="ECO:0000256" key="3">
    <source>
        <dbReference type="ARBA" id="ARBA00022692"/>
    </source>
</evidence>
<keyword evidence="8" id="KW-1185">Reference proteome</keyword>
<gene>
    <name evidence="7" type="ORF">COLO4_04416</name>
</gene>
<evidence type="ECO:0000256" key="4">
    <source>
        <dbReference type="ARBA" id="ARBA00022989"/>
    </source>
</evidence>
<dbReference type="AlphaFoldDB" id="A0A1R3KU78"/>